<dbReference type="PANTHER" id="PTHR45766:SF6">
    <property type="entry name" value="SWI_SNF-RELATED MATRIX-ASSOCIATED ACTIN-DEPENDENT REGULATOR OF CHROMATIN SUBFAMILY A-LIKE PROTEIN 1"/>
    <property type="match status" value="1"/>
</dbReference>
<dbReference type="InterPro" id="IPR001650">
    <property type="entry name" value="Helicase_C-like"/>
</dbReference>
<keyword evidence="7" id="KW-0347">Helicase</keyword>
<feature type="compositionally biased region" description="Basic and acidic residues" evidence="3">
    <location>
        <begin position="810"/>
        <end position="821"/>
    </location>
</feature>
<keyword evidence="7" id="KW-0067">ATP-binding</keyword>
<dbReference type="InterPro" id="IPR049730">
    <property type="entry name" value="SNF2/RAD54-like_C"/>
</dbReference>
<keyword evidence="7" id="KW-0547">Nucleotide-binding</keyword>
<comment type="caution">
    <text evidence="6">The sequence shown here is derived from an EMBL/GenBank/DDBJ whole genome shotgun (WGS) entry which is preliminary data.</text>
</comment>
<reference evidence="6" key="1">
    <citation type="submission" date="2022-10" db="EMBL/GenBank/DDBJ databases">
        <authorList>
            <person name="Chen Y."/>
            <person name="Dougan E. K."/>
            <person name="Chan C."/>
            <person name="Rhodes N."/>
            <person name="Thang M."/>
        </authorList>
    </citation>
    <scope>NUCLEOTIDE SEQUENCE</scope>
</reference>
<dbReference type="PROSITE" id="PS51194">
    <property type="entry name" value="HELICASE_CTER"/>
    <property type="match status" value="1"/>
</dbReference>
<dbReference type="InterPro" id="IPR027417">
    <property type="entry name" value="P-loop_NTPase"/>
</dbReference>
<proteinExistence type="predicted"/>
<dbReference type="InterPro" id="IPR038718">
    <property type="entry name" value="SNF2-like_sf"/>
</dbReference>
<organism evidence="6">
    <name type="scientific">Cladocopium goreaui</name>
    <dbReference type="NCBI Taxonomy" id="2562237"/>
    <lineage>
        <taxon>Eukaryota</taxon>
        <taxon>Sar</taxon>
        <taxon>Alveolata</taxon>
        <taxon>Dinophyceae</taxon>
        <taxon>Suessiales</taxon>
        <taxon>Symbiodiniaceae</taxon>
        <taxon>Cladocopium</taxon>
    </lineage>
</organism>
<accession>A0A9P1CIH2</accession>
<keyword evidence="8" id="KW-1185">Reference proteome</keyword>
<dbReference type="GO" id="GO:0005524">
    <property type="term" value="F:ATP binding"/>
    <property type="evidence" value="ECO:0007669"/>
    <property type="project" value="InterPro"/>
</dbReference>
<dbReference type="PANTHER" id="PTHR45766">
    <property type="entry name" value="DNA ANNEALING HELICASE AND ENDONUCLEASE ZRANB3 FAMILY MEMBER"/>
    <property type="match status" value="1"/>
</dbReference>
<dbReference type="OrthoDB" id="2801544at2759"/>
<evidence type="ECO:0000256" key="2">
    <source>
        <dbReference type="SAM" id="Coils"/>
    </source>
</evidence>
<dbReference type="EMBL" id="CAMXCT020001680">
    <property type="protein sequence ID" value="CAL1145565.1"/>
    <property type="molecule type" value="Genomic_DNA"/>
</dbReference>
<keyword evidence="1" id="KW-0378">Hydrolase</keyword>
<evidence type="ECO:0000256" key="3">
    <source>
        <dbReference type="SAM" id="MobiDB-lite"/>
    </source>
</evidence>
<dbReference type="SMART" id="SM00490">
    <property type="entry name" value="HELICc"/>
    <property type="match status" value="1"/>
</dbReference>
<gene>
    <name evidence="6" type="ORF">C1SCF055_LOCUS19038</name>
</gene>
<evidence type="ECO:0000313" key="7">
    <source>
        <dbReference type="EMBL" id="CAL4779502.1"/>
    </source>
</evidence>
<evidence type="ECO:0000259" key="5">
    <source>
        <dbReference type="PROSITE" id="PS51194"/>
    </source>
</evidence>
<keyword evidence="2" id="KW-0175">Coiled coil</keyword>
<dbReference type="Pfam" id="PF00176">
    <property type="entry name" value="SNF2-rel_dom"/>
    <property type="match status" value="1"/>
</dbReference>
<dbReference type="EMBL" id="CAMXCT030001680">
    <property type="protein sequence ID" value="CAL4779502.1"/>
    <property type="molecule type" value="Genomic_DNA"/>
</dbReference>
<dbReference type="PROSITE" id="PS51192">
    <property type="entry name" value="HELICASE_ATP_BIND_1"/>
    <property type="match status" value="1"/>
</dbReference>
<evidence type="ECO:0000256" key="1">
    <source>
        <dbReference type="ARBA" id="ARBA00022801"/>
    </source>
</evidence>
<dbReference type="Gene3D" id="3.40.50.10810">
    <property type="entry name" value="Tandem AAA-ATPase domain"/>
    <property type="match status" value="1"/>
</dbReference>
<evidence type="ECO:0000313" key="6">
    <source>
        <dbReference type="EMBL" id="CAI3992190.1"/>
    </source>
</evidence>
<name>A0A9P1CIH2_9DINO</name>
<evidence type="ECO:0000259" key="4">
    <source>
        <dbReference type="PROSITE" id="PS51192"/>
    </source>
</evidence>
<dbReference type="CDD" id="cd18793">
    <property type="entry name" value="SF2_C_SNF"/>
    <property type="match status" value="1"/>
</dbReference>
<feature type="domain" description="Helicase ATP-binding" evidence="4">
    <location>
        <begin position="113"/>
        <end position="281"/>
    </location>
</feature>
<dbReference type="Pfam" id="PF00271">
    <property type="entry name" value="Helicase_C"/>
    <property type="match status" value="1"/>
</dbReference>
<dbReference type="GO" id="GO:0004386">
    <property type="term" value="F:helicase activity"/>
    <property type="evidence" value="ECO:0007669"/>
    <property type="project" value="UniProtKB-KW"/>
</dbReference>
<dbReference type="SMART" id="SM00487">
    <property type="entry name" value="DEXDc"/>
    <property type="match status" value="1"/>
</dbReference>
<evidence type="ECO:0000313" key="8">
    <source>
        <dbReference type="Proteomes" id="UP001152797"/>
    </source>
</evidence>
<feature type="compositionally biased region" description="Polar residues" evidence="3">
    <location>
        <begin position="847"/>
        <end position="858"/>
    </location>
</feature>
<sequence>MEYPPACRLAFPTFKNSEVSGWDTAHNRGVDGEVAFSTAHYKAVLSRLQALNSDGLEISALPDWVCQVAGFERCGGAPVGGCPMPEAQEKVDRFLQTLPEAAAVLPYQKESLVFGLHRAGRVLLGDEMGLGKTLQALLLAAQFKAPMGRLGDEWPLLVVAPSSLRFVWRDQDVPEAVWAGWAGRERGKNSKDKVQKSAKIVVVTYDLLRRSESLRRRPSDGRGYLVVIVDESQSIKESSSQRTKVVVGVCKAARRVLLLSGTPAVNRACELYTQLEALLPSEMPSFVKFAERYSYKQTVYFTGHPTVKWNGLQRSGELNCLLGSVMIRRLKKDVLQQLPPKRRMKVPLDPEKMNQEILREVERQTKEMGSVDFSKGFPLGEMPQLFRMTAEAKLEAVLEYVAHLLNNGVKFLVFGHHHLVLDALQDKLQKLKTGFIRIDGHTTPAARPALVSKFQEDETIRVAVLSITAAGTGLTLTAAQTIVFAELYWVPGQIQQAEDRAHRIGQRDSVTVHYLIAKKTLDEVLFQTLEKKTVSTTSILNGQSCGLDASYKEESFGSLPCGGVRDTEDGSAAAGDSYGLLRPLRAILETPSKRVSRRPLGQWLVDLADDFLARCGRGGTVVTIAGVGSLLSEASARESFEFTNFRVGQVTGWRRCFCQANWINAVCGASSVATNEVAAVAMVPAEEDFVSHVALLDVELDELPGFYERETGYRIVSVPFTVQGSAKIPQNILFSVGLTPDTLEKGSALMCGEVVVLGWSYDEALCGHRTMTNNDYAFKSPSVKSPHQKYPTKICPAAPMSHGSEGGGEGGRKAGGTKDNKVIPQPHFDFRPGAGESSNSWRRRKSPNSYGWKSQGPWNQGKKETKKDKKKKGKKEAKKLPKQQPKKNEKAKNQPPQMLRAAHAEYLRRQMAMNRREEEMDEQLEVFNKRVNQQQELLHSLEKADFSPEDVPRMLHQAVALHSGRHEEVVVEEEGAEMVGRIPGLGIRVSSPLPQVGDLPSDTDDMTLEQLAKLKRTDEDAALLKQKDTVRAMAKHTVHALLLLHLALRIACGRCEKKVAVVPGPVGRGPAGQLALPAAAPVLLNRPLSVAVAAVKAEAKKAKQEAKEAERAEKRESEKFGKEEQQLIEVIYRALQYGPKDFRSLAETQEGSKKCYNVSTVWSDLNKAGKVRGKGGSFSKWLRNLPMIEMGEMSQTPCGALVEYRGPKIPKRAKLTAAPALMALPAPEPPVPHGLRCVPRKQAEVNQEAEVKAPLSLLPVEPPWVSAEAVQKSLVTLDEMDLPRGLVPDHGLYPAPGYLRDCAVAHAAVGLLDHFLDTTLLADRRTTLRSYLSANLGLSAYVGVGEATDARSSEAAFQMARRP</sequence>
<reference evidence="7 8" key="2">
    <citation type="submission" date="2024-05" db="EMBL/GenBank/DDBJ databases">
        <authorList>
            <person name="Chen Y."/>
            <person name="Shah S."/>
            <person name="Dougan E. K."/>
            <person name="Thang M."/>
            <person name="Chan C."/>
        </authorList>
    </citation>
    <scope>NUCLEOTIDE SEQUENCE [LARGE SCALE GENOMIC DNA]</scope>
</reference>
<dbReference type="InterPro" id="IPR014001">
    <property type="entry name" value="Helicase_ATP-bd"/>
</dbReference>
<feature type="coiled-coil region" evidence="2">
    <location>
        <begin position="1092"/>
        <end position="1119"/>
    </location>
</feature>
<feature type="region of interest" description="Disordered" evidence="3">
    <location>
        <begin position="781"/>
        <end position="899"/>
    </location>
</feature>
<feature type="coiled-coil region" evidence="2">
    <location>
        <begin position="917"/>
        <end position="944"/>
    </location>
</feature>
<dbReference type="GO" id="GO:0006281">
    <property type="term" value="P:DNA repair"/>
    <property type="evidence" value="ECO:0007669"/>
    <property type="project" value="TreeGrafter"/>
</dbReference>
<keyword evidence="7" id="KW-0540">Nuclease</keyword>
<dbReference type="Proteomes" id="UP001152797">
    <property type="component" value="Unassembled WGS sequence"/>
</dbReference>
<dbReference type="GO" id="GO:0016787">
    <property type="term" value="F:hydrolase activity"/>
    <property type="evidence" value="ECO:0007669"/>
    <property type="project" value="UniProtKB-KW"/>
</dbReference>
<dbReference type="InterPro" id="IPR000330">
    <property type="entry name" value="SNF2_N"/>
</dbReference>
<dbReference type="EMBL" id="CAMXCT010001680">
    <property type="protein sequence ID" value="CAI3992190.1"/>
    <property type="molecule type" value="Genomic_DNA"/>
</dbReference>
<dbReference type="GO" id="GO:0004519">
    <property type="term" value="F:endonuclease activity"/>
    <property type="evidence" value="ECO:0007669"/>
    <property type="project" value="UniProtKB-KW"/>
</dbReference>
<protein>
    <submittedName>
        <fullName evidence="7">DNA annealing helicase and endonuclease ZRANB3 (Annealing helicase 2) (AH2) (Zinc finger Ran-binding domain-containing protein 3)</fullName>
    </submittedName>
</protein>
<dbReference type="SUPFAM" id="SSF52540">
    <property type="entry name" value="P-loop containing nucleoside triphosphate hydrolases"/>
    <property type="match status" value="2"/>
</dbReference>
<keyword evidence="7" id="KW-0255">Endonuclease</keyword>
<dbReference type="Gene3D" id="3.40.50.300">
    <property type="entry name" value="P-loop containing nucleotide triphosphate hydrolases"/>
    <property type="match status" value="1"/>
</dbReference>
<dbReference type="GO" id="GO:0031297">
    <property type="term" value="P:replication fork processing"/>
    <property type="evidence" value="ECO:0007669"/>
    <property type="project" value="TreeGrafter"/>
</dbReference>
<feature type="compositionally biased region" description="Basic residues" evidence="3">
    <location>
        <begin position="868"/>
        <end position="885"/>
    </location>
</feature>
<feature type="domain" description="Helicase C-terminal" evidence="5">
    <location>
        <begin position="393"/>
        <end position="555"/>
    </location>
</feature>
<dbReference type="GO" id="GO:0043596">
    <property type="term" value="C:nuclear replication fork"/>
    <property type="evidence" value="ECO:0007669"/>
    <property type="project" value="TreeGrafter"/>
</dbReference>